<keyword evidence="8" id="KW-0274">FAD</keyword>
<dbReference type="Gene3D" id="3.50.50.60">
    <property type="entry name" value="FAD/NAD(P)-binding domain"/>
    <property type="match status" value="1"/>
</dbReference>
<name>A0AAC9WJB2_9STAP</name>
<evidence type="ECO:0000313" key="14">
    <source>
        <dbReference type="EMBL" id="ARJ50853.1"/>
    </source>
</evidence>
<evidence type="ECO:0000256" key="1">
    <source>
        <dbReference type="ARBA" id="ARBA00001974"/>
    </source>
</evidence>
<dbReference type="Gene3D" id="1.20.58.100">
    <property type="entry name" value="Fumarate reductase/succinate dehydrogenase flavoprotein-like, C-terminal domain"/>
    <property type="match status" value="1"/>
</dbReference>
<evidence type="ECO:0000256" key="2">
    <source>
        <dbReference type="ARBA" id="ARBA00004950"/>
    </source>
</evidence>
<dbReference type="GO" id="GO:0033765">
    <property type="term" value="F:steroid dehydrogenase activity, acting on the CH-CH group of donors"/>
    <property type="evidence" value="ECO:0007669"/>
    <property type="project" value="UniProtKB-ARBA"/>
</dbReference>
<dbReference type="GO" id="GO:0034628">
    <property type="term" value="P:'de novo' NAD+ biosynthetic process from L-aspartate"/>
    <property type="evidence" value="ECO:0007669"/>
    <property type="project" value="TreeGrafter"/>
</dbReference>
<dbReference type="AlphaFoldDB" id="A0AAC9WJB2"/>
<keyword evidence="9" id="KW-0560">Oxidoreductase</keyword>
<dbReference type="RefSeq" id="WP_085237331.1">
    <property type="nucleotide sequence ID" value="NZ_CP020773.1"/>
</dbReference>
<evidence type="ECO:0000259" key="13">
    <source>
        <dbReference type="Pfam" id="PF02910"/>
    </source>
</evidence>
<dbReference type="InterPro" id="IPR027477">
    <property type="entry name" value="Succ_DH/fumarate_Rdtase_cat_sf"/>
</dbReference>
<evidence type="ECO:0000256" key="4">
    <source>
        <dbReference type="ARBA" id="ARBA00012173"/>
    </source>
</evidence>
<dbReference type="EMBL" id="CP020773">
    <property type="protein sequence ID" value="ARJ50853.1"/>
    <property type="molecule type" value="Genomic_DNA"/>
</dbReference>
<dbReference type="PANTHER" id="PTHR42716">
    <property type="entry name" value="L-ASPARTATE OXIDASE"/>
    <property type="match status" value="1"/>
</dbReference>
<comment type="pathway">
    <text evidence="2">Cofactor biosynthesis; NAD(+) biosynthesis; iminoaspartate from L-aspartate (oxidase route): step 1/1.</text>
</comment>
<dbReference type="InterPro" id="IPR015939">
    <property type="entry name" value="Fum_Rdtase/Succ_DH_flav-like_C"/>
</dbReference>
<dbReference type="Pfam" id="PF00890">
    <property type="entry name" value="FAD_binding_2"/>
    <property type="match status" value="1"/>
</dbReference>
<feature type="domain" description="Fumarate reductase/succinate dehydrogenase flavoprotein-like C-terminal" evidence="13">
    <location>
        <begin position="460"/>
        <end position="501"/>
    </location>
</feature>
<keyword evidence="7" id="KW-0662">Pyridine nucleotide biosynthesis</keyword>
<comment type="similarity">
    <text evidence="3">Belongs to the FAD-dependent oxidoreductase 2 family. NadB subfamily.</text>
</comment>
<comment type="catalytic activity">
    <reaction evidence="11">
        <text>L-aspartate + O2 = iminosuccinate + H2O2</text>
        <dbReference type="Rhea" id="RHEA:25876"/>
        <dbReference type="ChEBI" id="CHEBI:15379"/>
        <dbReference type="ChEBI" id="CHEBI:16240"/>
        <dbReference type="ChEBI" id="CHEBI:29991"/>
        <dbReference type="ChEBI" id="CHEBI:77875"/>
        <dbReference type="EC" id="1.4.3.16"/>
    </reaction>
    <physiologicalReaction direction="left-to-right" evidence="11">
        <dbReference type="Rhea" id="RHEA:25877"/>
    </physiologicalReaction>
</comment>
<evidence type="ECO:0000256" key="5">
    <source>
        <dbReference type="ARBA" id="ARBA00021901"/>
    </source>
</evidence>
<reference evidence="14 15" key="1">
    <citation type="submission" date="2017-04" db="EMBL/GenBank/DDBJ databases">
        <authorList>
            <person name="Veseli I.A."/>
            <person name="Tang C."/>
            <person name="Pombert J.-F."/>
        </authorList>
    </citation>
    <scope>NUCLEOTIDE SEQUENCE [LARGE SCALE GENOMIC DNA]</scope>
    <source>
        <strain evidence="14 15">ATCC 700373</strain>
    </source>
</reference>
<keyword evidence="15" id="KW-1185">Reference proteome</keyword>
<dbReference type="InterPro" id="IPR036188">
    <property type="entry name" value="FAD/NAD-bd_sf"/>
</dbReference>
<keyword evidence="6" id="KW-0285">Flavoprotein</keyword>
<feature type="domain" description="FAD-dependent oxidoreductase 2 FAD-binding" evidence="12">
    <location>
        <begin position="3"/>
        <end position="370"/>
    </location>
</feature>
<evidence type="ECO:0000313" key="15">
    <source>
        <dbReference type="Proteomes" id="UP000242864"/>
    </source>
</evidence>
<evidence type="ECO:0000256" key="11">
    <source>
        <dbReference type="ARBA" id="ARBA00048305"/>
    </source>
</evidence>
<evidence type="ECO:0000259" key="12">
    <source>
        <dbReference type="Pfam" id="PF00890"/>
    </source>
</evidence>
<evidence type="ECO:0000256" key="10">
    <source>
        <dbReference type="ARBA" id="ARBA00030386"/>
    </source>
</evidence>
<evidence type="ECO:0000256" key="3">
    <source>
        <dbReference type="ARBA" id="ARBA00008562"/>
    </source>
</evidence>
<dbReference type="SUPFAM" id="SSF56425">
    <property type="entry name" value="Succinate dehydrogenase/fumarate reductase flavoprotein, catalytic domain"/>
    <property type="match status" value="1"/>
</dbReference>
<dbReference type="Proteomes" id="UP000242864">
    <property type="component" value="Chromosome"/>
</dbReference>
<sequence length="524" mass="57794">MHIIIIGSGIAALSCMKQLHNVSKITCITQSRHSNNSSYQAQGGICFSKYEYDDGQSHIEDTFHAGDGLGDRTVIQTLIKQSHSVIQQLIDEGLPFDRDDQGHLLYAMEGAHQHPRILHANGDQTGRIIMQHLASSLTAKPIVLYEHHVVIDLLKNAHGEACGVVTIDEKGQFQHISGDAVICATGGVSNLFTPHSSPLSPLSTGAVIAFHHHVPLQNMEMIQFHPTLLGTPQKAGGLISEAVRGAGATFVNDAGINFMDEVHPMKSLAPRDITSRMIFRQQQLGHQCYLDIRPVTHFEQRFPTITQAIRRYDATIFDTQRIPVTLGAHYTIGGISADTNGCTALPRFFAIGEAACTHFHGANRLASNSLLEGLVMGVNCATYIQHHLSPVKGEGSPQSLAIPHISDKVVQTLQQQSFSVLGVERHGPVMQRFKARLEKTLHEAPEVTQITKTVWQRYCTVKLLQIITSAALERQTSRGVHYRCDHPHVDTNHQYDMTEIYNGGTHHVKSIARKREATTVLHRG</sequence>
<dbReference type="InterPro" id="IPR037099">
    <property type="entry name" value="Fum_R/Succ_DH_flav-like_C_sf"/>
</dbReference>
<organism evidence="14 15">
    <name type="scientific">Staphylococcus lutrae</name>
    <dbReference type="NCBI Taxonomy" id="155085"/>
    <lineage>
        <taxon>Bacteria</taxon>
        <taxon>Bacillati</taxon>
        <taxon>Bacillota</taxon>
        <taxon>Bacilli</taxon>
        <taxon>Bacillales</taxon>
        <taxon>Staphylococcaceae</taxon>
        <taxon>Staphylococcus</taxon>
    </lineage>
</organism>
<dbReference type="Gene3D" id="3.90.700.10">
    <property type="entry name" value="Succinate dehydrogenase/fumarate reductase flavoprotein, catalytic domain"/>
    <property type="match status" value="1"/>
</dbReference>
<evidence type="ECO:0000256" key="8">
    <source>
        <dbReference type="ARBA" id="ARBA00022827"/>
    </source>
</evidence>
<dbReference type="Pfam" id="PF02910">
    <property type="entry name" value="Succ_DH_flav_C"/>
    <property type="match status" value="1"/>
</dbReference>
<dbReference type="KEGG" id="slz:B5P37_05725"/>
<proteinExistence type="inferred from homology"/>
<evidence type="ECO:0000256" key="7">
    <source>
        <dbReference type="ARBA" id="ARBA00022642"/>
    </source>
</evidence>
<evidence type="ECO:0000256" key="6">
    <source>
        <dbReference type="ARBA" id="ARBA00022630"/>
    </source>
</evidence>
<dbReference type="EC" id="1.4.3.16" evidence="4"/>
<dbReference type="InterPro" id="IPR005288">
    <property type="entry name" value="NadB"/>
</dbReference>
<evidence type="ECO:0000256" key="9">
    <source>
        <dbReference type="ARBA" id="ARBA00023002"/>
    </source>
</evidence>
<dbReference type="GO" id="GO:0008734">
    <property type="term" value="F:L-aspartate oxidase activity"/>
    <property type="evidence" value="ECO:0007669"/>
    <property type="project" value="UniProtKB-EC"/>
</dbReference>
<accession>A0AAC9WJB2</accession>
<dbReference type="SUPFAM" id="SSF51905">
    <property type="entry name" value="FAD/NAD(P)-binding domain"/>
    <property type="match status" value="1"/>
</dbReference>
<dbReference type="PANTHER" id="PTHR42716:SF2">
    <property type="entry name" value="L-ASPARTATE OXIDASE, CHLOROPLASTIC"/>
    <property type="match status" value="1"/>
</dbReference>
<gene>
    <name evidence="14" type="ORF">B5P37_05725</name>
</gene>
<comment type="cofactor">
    <cofactor evidence="1">
        <name>FAD</name>
        <dbReference type="ChEBI" id="CHEBI:57692"/>
    </cofactor>
</comment>
<protein>
    <recommendedName>
        <fullName evidence="5">L-aspartate oxidase</fullName>
        <ecNumber evidence="4">1.4.3.16</ecNumber>
    </recommendedName>
    <alternativeName>
        <fullName evidence="10">Quinolinate synthase B</fullName>
    </alternativeName>
</protein>
<dbReference type="InterPro" id="IPR003953">
    <property type="entry name" value="FAD-dep_OxRdtase_2_FAD-bd"/>
</dbReference>
<dbReference type="SUPFAM" id="SSF46977">
    <property type="entry name" value="Succinate dehydrogenase/fumarate reductase flavoprotein C-terminal domain"/>
    <property type="match status" value="1"/>
</dbReference>